<dbReference type="Gene3D" id="1.10.10.60">
    <property type="entry name" value="Homeodomain-like"/>
    <property type="match status" value="1"/>
</dbReference>
<evidence type="ECO:0000256" key="1">
    <source>
        <dbReference type="ARBA" id="ARBA00004496"/>
    </source>
</evidence>
<evidence type="ECO:0000313" key="12">
    <source>
        <dbReference type="Proteomes" id="UP001408594"/>
    </source>
</evidence>
<evidence type="ECO:0000256" key="6">
    <source>
        <dbReference type="ARBA" id="ARBA00023015"/>
    </source>
</evidence>
<evidence type="ECO:0000256" key="9">
    <source>
        <dbReference type="SAM" id="MobiDB-lite"/>
    </source>
</evidence>
<dbReference type="Pfam" id="PF18024">
    <property type="entry name" value="HTH_50"/>
    <property type="match status" value="1"/>
</dbReference>
<dbReference type="EMBL" id="BAABRT010000006">
    <property type="protein sequence ID" value="GAA5524541.1"/>
    <property type="molecule type" value="Genomic_DNA"/>
</dbReference>
<accession>A0ABP9WQ29</accession>
<feature type="domain" description="Sigma-54 factor interaction" evidence="10">
    <location>
        <begin position="237"/>
        <end position="414"/>
    </location>
</feature>
<comment type="subcellular location">
    <subcellularLocation>
        <location evidence="1">Cytoplasm</location>
    </subcellularLocation>
</comment>
<keyword evidence="3" id="KW-0678">Repressor</keyword>
<feature type="compositionally biased region" description="Basic and acidic residues" evidence="9">
    <location>
        <begin position="433"/>
        <end position="451"/>
    </location>
</feature>
<dbReference type="NCBIfam" id="TIGR04381">
    <property type="entry name" value="HTH_TypR"/>
    <property type="match status" value="1"/>
</dbReference>
<dbReference type="PANTHER" id="PTHR32071:SF3">
    <property type="entry name" value="HTH-TYPE TRANSCRIPTIONAL REGULATORY PROTEIN TYRR"/>
    <property type="match status" value="1"/>
</dbReference>
<dbReference type="InterPro" id="IPR035965">
    <property type="entry name" value="PAS-like_dom_sf"/>
</dbReference>
<evidence type="ECO:0000256" key="4">
    <source>
        <dbReference type="ARBA" id="ARBA00022741"/>
    </source>
</evidence>
<keyword evidence="12" id="KW-1185">Reference proteome</keyword>
<comment type="caution">
    <text evidence="11">The sequence shown here is derived from an EMBL/GenBank/DDBJ whole genome shotgun (WGS) entry which is preliminary data.</text>
</comment>
<evidence type="ECO:0000313" key="11">
    <source>
        <dbReference type="EMBL" id="GAA5524541.1"/>
    </source>
</evidence>
<evidence type="ECO:0000256" key="3">
    <source>
        <dbReference type="ARBA" id="ARBA00022491"/>
    </source>
</evidence>
<dbReference type="Gene3D" id="1.10.8.60">
    <property type="match status" value="1"/>
</dbReference>
<evidence type="ECO:0000256" key="5">
    <source>
        <dbReference type="ARBA" id="ARBA00022840"/>
    </source>
</evidence>
<organism evidence="11 12">
    <name type="scientific">Microbulbifer aestuariivivens</name>
    <dbReference type="NCBI Taxonomy" id="1908308"/>
    <lineage>
        <taxon>Bacteria</taxon>
        <taxon>Pseudomonadati</taxon>
        <taxon>Pseudomonadota</taxon>
        <taxon>Gammaproteobacteria</taxon>
        <taxon>Cellvibrionales</taxon>
        <taxon>Microbulbiferaceae</taxon>
        <taxon>Microbulbifer</taxon>
    </lineage>
</organism>
<evidence type="ECO:0000259" key="10">
    <source>
        <dbReference type="PROSITE" id="PS50045"/>
    </source>
</evidence>
<keyword evidence="6" id="KW-0805">Transcription regulation</keyword>
<keyword evidence="4" id="KW-0547">Nucleotide-binding</keyword>
<reference evidence="11 12" key="1">
    <citation type="submission" date="2024-02" db="EMBL/GenBank/DDBJ databases">
        <title>Microbulbifer aestuariivivens NBRC 112533.</title>
        <authorList>
            <person name="Ichikawa N."/>
            <person name="Katano-Makiyama Y."/>
            <person name="Hidaka K."/>
        </authorList>
    </citation>
    <scope>NUCLEOTIDE SEQUENCE [LARGE SCALE GENOMIC DNA]</scope>
    <source>
        <strain evidence="11 12">NBRC 112533</strain>
    </source>
</reference>
<gene>
    <name evidence="11" type="primary">tyrR</name>
    <name evidence="11" type="ORF">Maes01_01098</name>
</gene>
<evidence type="ECO:0000256" key="2">
    <source>
        <dbReference type="ARBA" id="ARBA00022490"/>
    </source>
</evidence>
<protein>
    <submittedName>
        <fullName evidence="11">Transcriptional regulatory protein TyrR</fullName>
    </submittedName>
</protein>
<dbReference type="InterPro" id="IPR027417">
    <property type="entry name" value="P-loop_NTPase"/>
</dbReference>
<name>A0ABP9WQ29_9GAMM</name>
<evidence type="ECO:0000256" key="8">
    <source>
        <dbReference type="ARBA" id="ARBA00023163"/>
    </source>
</evidence>
<sequence length="534" mass="58327">MGIFFEYRVNVVSGELGGDSGDKVYLWVPGLLQTQYRAIEKALGRVAGIRQVRRIALMPSERRHFELDTLLRHVAEPVLSVDSAGRVVAANLAAARAFAVSLEHMAGLQLQRFLPGLPLQELLRDLTAPRYGIPVTLRGRAFQLEWVPIPTPIPERTRAAKANARPPSKPVPLEIEAGAQTVASLAGAVVTLTRDSGNAHSDTADGSHGRGGIEGIDPIAELPILWDFGRRRETCLQLQEMSALQTPLLISGEAGTGKTTFSRAVHHLSPLAAAGRCVHWRCAPGRIPTAESLPPCGTLILDDLHGLNESDTTQLLRLLQLYSRRFSPELRLVGTCRDVRALPPGLAQCFSSLTLHLPPLRLLRDALPRFANVVLREMGSAPEGLSSPCLSQLMGHDWPGNFTELKDHLSAAVGRWRRRQGDANAENRALSRGAERAGERTGERVGEAGEEENHVKLLQPQDLPGLAPVSLAPWRDWGSGMTYREIMQRVERELLLELRQSYPSTRELGARLGLSHTAVANKLRSHGLAGKTGQ</sequence>
<dbReference type="InterPro" id="IPR030828">
    <property type="entry name" value="HTH_TyrR"/>
</dbReference>
<dbReference type="Pfam" id="PF14532">
    <property type="entry name" value="Sigma54_activ_2"/>
    <property type="match status" value="1"/>
</dbReference>
<proteinExistence type="predicted"/>
<keyword evidence="7" id="KW-0238">DNA-binding</keyword>
<dbReference type="SUPFAM" id="SSF46689">
    <property type="entry name" value="Homeodomain-like"/>
    <property type="match status" value="1"/>
</dbReference>
<keyword evidence="2" id="KW-0963">Cytoplasm</keyword>
<dbReference type="Gene3D" id="3.40.50.300">
    <property type="entry name" value="P-loop containing nucleotide triphosphate hydrolases"/>
    <property type="match status" value="1"/>
</dbReference>
<dbReference type="PANTHER" id="PTHR32071">
    <property type="entry name" value="TRANSCRIPTIONAL REGULATORY PROTEIN"/>
    <property type="match status" value="1"/>
</dbReference>
<feature type="region of interest" description="Disordered" evidence="9">
    <location>
        <begin position="424"/>
        <end position="451"/>
    </location>
</feature>
<dbReference type="InterPro" id="IPR002078">
    <property type="entry name" value="Sigma_54_int"/>
</dbReference>
<dbReference type="SUPFAM" id="SSF52540">
    <property type="entry name" value="P-loop containing nucleoside triphosphate hydrolases"/>
    <property type="match status" value="1"/>
</dbReference>
<dbReference type="Gene3D" id="3.30.450.20">
    <property type="entry name" value="PAS domain"/>
    <property type="match status" value="1"/>
</dbReference>
<dbReference type="Gene3D" id="3.30.70.260">
    <property type="match status" value="1"/>
</dbReference>
<keyword evidence="8" id="KW-0804">Transcription</keyword>
<dbReference type="PROSITE" id="PS50045">
    <property type="entry name" value="SIGMA54_INTERACT_4"/>
    <property type="match status" value="1"/>
</dbReference>
<dbReference type="Proteomes" id="UP001408594">
    <property type="component" value="Unassembled WGS sequence"/>
</dbReference>
<evidence type="ECO:0000256" key="7">
    <source>
        <dbReference type="ARBA" id="ARBA00023125"/>
    </source>
</evidence>
<dbReference type="InterPro" id="IPR009057">
    <property type="entry name" value="Homeodomain-like_sf"/>
</dbReference>
<keyword evidence="5" id="KW-0067">ATP-binding</keyword>
<dbReference type="SUPFAM" id="SSF55785">
    <property type="entry name" value="PYP-like sensor domain (PAS domain)"/>
    <property type="match status" value="1"/>
</dbReference>